<dbReference type="AlphaFoldDB" id="A0A895XPD7"/>
<dbReference type="SUPFAM" id="SSF52788">
    <property type="entry name" value="Phosphotyrosine protein phosphatases I"/>
    <property type="match status" value="1"/>
</dbReference>
<evidence type="ECO:0000313" key="4">
    <source>
        <dbReference type="Proteomes" id="UP000662939"/>
    </source>
</evidence>
<dbReference type="Pfam" id="PF01451">
    <property type="entry name" value="LMWPc"/>
    <property type="match status" value="1"/>
</dbReference>
<proteinExistence type="predicted"/>
<evidence type="ECO:0000259" key="2">
    <source>
        <dbReference type="SMART" id="SM00226"/>
    </source>
</evidence>
<dbReference type="InterPro" id="IPR036196">
    <property type="entry name" value="Ptyr_pPase_sf"/>
</dbReference>
<reference evidence="3" key="1">
    <citation type="submission" date="2021-02" db="EMBL/GenBank/DDBJ databases">
        <title>Natronoglycomyces albus gen. nov., sp. nov, a haloalkaliphilic actinobacterium from a soda solonchak soil.</title>
        <authorList>
            <person name="Sorokin D.Y."/>
            <person name="Khijniak T.V."/>
            <person name="Zakharycheva A.P."/>
            <person name="Boueva O.V."/>
            <person name="Ariskina E.V."/>
            <person name="Hahnke R.L."/>
            <person name="Bunk B."/>
            <person name="Sproer C."/>
            <person name="Schumann P."/>
            <person name="Evtushenko L.I."/>
            <person name="Kublanov I.V."/>
        </authorList>
    </citation>
    <scope>NUCLEOTIDE SEQUENCE</scope>
    <source>
        <strain evidence="3">DSM 106290</strain>
    </source>
</reference>
<evidence type="ECO:0000313" key="3">
    <source>
        <dbReference type="EMBL" id="QSB05612.1"/>
    </source>
</evidence>
<dbReference type="Proteomes" id="UP000662939">
    <property type="component" value="Chromosome"/>
</dbReference>
<keyword evidence="1" id="KW-0059">Arsenical resistance</keyword>
<dbReference type="RefSeq" id="WP_213171622.1">
    <property type="nucleotide sequence ID" value="NZ_CP070496.1"/>
</dbReference>
<dbReference type="KEGG" id="nav:JQS30_01390"/>
<dbReference type="PANTHER" id="PTHR43428:SF1">
    <property type="entry name" value="ARSENATE REDUCTASE"/>
    <property type="match status" value="1"/>
</dbReference>
<sequence>MTDELLADSRRLLAELAPKASDLSRRAANFADQRGFAKARLEGATDDERPIVLFVCEGNSGRSQAAAALLNAYAGARAISWSAGSKPDSDINPDVVELLARRNVDASGGYPKPWTAEILDVADVIVNLGAGDDLPVIEGKQNLTWDVGHPKGPGVAGATELIELIDQHVNELILSLGID</sequence>
<dbReference type="InterPro" id="IPR023485">
    <property type="entry name" value="Ptyr_pPase"/>
</dbReference>
<accession>A0A895XPD7</accession>
<keyword evidence="4" id="KW-1185">Reference proteome</keyword>
<evidence type="ECO:0000256" key="1">
    <source>
        <dbReference type="ARBA" id="ARBA00022849"/>
    </source>
</evidence>
<dbReference type="SMART" id="SM00226">
    <property type="entry name" value="LMWPc"/>
    <property type="match status" value="1"/>
</dbReference>
<gene>
    <name evidence="3" type="ORF">JQS30_01390</name>
</gene>
<organism evidence="3 4">
    <name type="scientific">Natronoglycomyces albus</name>
    <dbReference type="NCBI Taxonomy" id="2811108"/>
    <lineage>
        <taxon>Bacteria</taxon>
        <taxon>Bacillati</taxon>
        <taxon>Actinomycetota</taxon>
        <taxon>Actinomycetes</taxon>
        <taxon>Glycomycetales</taxon>
        <taxon>Glycomycetaceae</taxon>
        <taxon>Natronoglycomyces</taxon>
    </lineage>
</organism>
<dbReference type="EMBL" id="CP070496">
    <property type="protein sequence ID" value="QSB05612.1"/>
    <property type="molecule type" value="Genomic_DNA"/>
</dbReference>
<protein>
    <recommendedName>
        <fullName evidence="2">Phosphotyrosine protein phosphatase I domain-containing protein</fullName>
    </recommendedName>
</protein>
<name>A0A895XPD7_9ACTN</name>
<dbReference type="GO" id="GO:0046685">
    <property type="term" value="P:response to arsenic-containing substance"/>
    <property type="evidence" value="ECO:0007669"/>
    <property type="project" value="UniProtKB-KW"/>
</dbReference>
<dbReference type="PANTHER" id="PTHR43428">
    <property type="entry name" value="ARSENATE REDUCTASE"/>
    <property type="match status" value="1"/>
</dbReference>
<feature type="domain" description="Phosphotyrosine protein phosphatase I" evidence="2">
    <location>
        <begin position="50"/>
        <end position="175"/>
    </location>
</feature>
<dbReference type="Gene3D" id="3.40.50.2300">
    <property type="match status" value="1"/>
</dbReference>